<accession>A0A397SQH8</accession>
<comment type="caution">
    <text evidence="2">The sequence shown here is derived from an EMBL/GenBank/DDBJ whole genome shotgun (WGS) entry which is preliminary data.</text>
</comment>
<dbReference type="AlphaFoldDB" id="A0A397SQH8"/>
<reference evidence="2 3" key="1">
    <citation type="submission" date="2018-06" db="EMBL/GenBank/DDBJ databases">
        <title>Comparative genomics reveals the genomic features of Rhizophagus irregularis, R. cerebriforme, R. diaphanum and Gigaspora rosea, and their symbiotic lifestyle signature.</title>
        <authorList>
            <person name="Morin E."/>
            <person name="San Clemente H."/>
            <person name="Chen E.C.H."/>
            <person name="De La Providencia I."/>
            <person name="Hainaut M."/>
            <person name="Kuo A."/>
            <person name="Kohler A."/>
            <person name="Murat C."/>
            <person name="Tang N."/>
            <person name="Roy S."/>
            <person name="Loubradou J."/>
            <person name="Henrissat B."/>
            <person name="Grigoriev I.V."/>
            <person name="Corradi N."/>
            <person name="Roux C."/>
            <person name="Martin F.M."/>
        </authorList>
    </citation>
    <scope>NUCLEOTIDE SEQUENCE [LARGE SCALE GENOMIC DNA]</scope>
    <source>
        <strain evidence="2 3">DAOM 227022</strain>
    </source>
</reference>
<evidence type="ECO:0000256" key="1">
    <source>
        <dbReference type="SAM" id="MobiDB-lite"/>
    </source>
</evidence>
<proteinExistence type="predicted"/>
<organism evidence="2 3">
    <name type="scientific">Glomus cerebriforme</name>
    <dbReference type="NCBI Taxonomy" id="658196"/>
    <lineage>
        <taxon>Eukaryota</taxon>
        <taxon>Fungi</taxon>
        <taxon>Fungi incertae sedis</taxon>
        <taxon>Mucoromycota</taxon>
        <taxon>Glomeromycotina</taxon>
        <taxon>Glomeromycetes</taxon>
        <taxon>Glomerales</taxon>
        <taxon>Glomeraceae</taxon>
        <taxon>Glomus</taxon>
    </lineage>
</organism>
<feature type="region of interest" description="Disordered" evidence="1">
    <location>
        <begin position="101"/>
        <end position="123"/>
    </location>
</feature>
<feature type="compositionally biased region" description="Acidic residues" evidence="1">
    <location>
        <begin position="113"/>
        <end position="123"/>
    </location>
</feature>
<keyword evidence="3" id="KW-1185">Reference proteome</keyword>
<name>A0A397SQH8_9GLOM</name>
<gene>
    <name evidence="2" type="ORF">C1645_831576</name>
</gene>
<sequence>MVNSTIPISKEINSFDELIKILKLHTSFTIFKNSCKQKLQVMEYNYKQDIATFLANFHSLCIDAEISNPEEIRVLLINSFIDDDVVFEESKIIKYDIEDDEISNNPNLHSNDQDELEIPEDGF</sequence>
<dbReference type="EMBL" id="QKYT01000460">
    <property type="protein sequence ID" value="RIA84914.1"/>
    <property type="molecule type" value="Genomic_DNA"/>
</dbReference>
<dbReference type="OrthoDB" id="2377398at2759"/>
<protein>
    <submittedName>
        <fullName evidence="2">Uncharacterized protein</fullName>
    </submittedName>
</protein>
<evidence type="ECO:0000313" key="2">
    <source>
        <dbReference type="EMBL" id="RIA84914.1"/>
    </source>
</evidence>
<dbReference type="Proteomes" id="UP000265703">
    <property type="component" value="Unassembled WGS sequence"/>
</dbReference>
<evidence type="ECO:0000313" key="3">
    <source>
        <dbReference type="Proteomes" id="UP000265703"/>
    </source>
</evidence>